<dbReference type="Gene3D" id="3.40.50.1820">
    <property type="entry name" value="alpha/beta hydrolase"/>
    <property type="match status" value="1"/>
</dbReference>
<dbReference type="PANTHER" id="PTHR23024">
    <property type="entry name" value="ARYLACETAMIDE DEACETYLASE"/>
    <property type="match status" value="1"/>
</dbReference>
<name>A0A4S4L6I0_9AGAM</name>
<dbReference type="Pfam" id="PF07859">
    <property type="entry name" value="Abhydrolase_3"/>
    <property type="match status" value="1"/>
</dbReference>
<dbReference type="PANTHER" id="PTHR23024:SF339">
    <property type="entry name" value="ALPHA_BETA HYDROLASE FOLD-3 DOMAIN-CONTAINING PROTEIN"/>
    <property type="match status" value="1"/>
</dbReference>
<dbReference type="GO" id="GO:0016787">
    <property type="term" value="F:hydrolase activity"/>
    <property type="evidence" value="ECO:0007669"/>
    <property type="project" value="InterPro"/>
</dbReference>
<accession>A0A4S4L6I0</accession>
<dbReference type="InterPro" id="IPR029058">
    <property type="entry name" value="AB_hydrolase_fold"/>
</dbReference>
<dbReference type="SUPFAM" id="SSF53474">
    <property type="entry name" value="alpha/beta-Hydrolases"/>
    <property type="match status" value="1"/>
</dbReference>
<dbReference type="InterPro" id="IPR050466">
    <property type="entry name" value="Carboxylest/Gibb_receptor"/>
</dbReference>
<dbReference type="OrthoDB" id="19653at2759"/>
<evidence type="ECO:0000259" key="1">
    <source>
        <dbReference type="Pfam" id="PF07859"/>
    </source>
</evidence>
<dbReference type="Proteomes" id="UP000308199">
    <property type="component" value="Unassembled WGS sequence"/>
</dbReference>
<feature type="domain" description="Alpha/beta hydrolase fold-3" evidence="1">
    <location>
        <begin position="56"/>
        <end position="239"/>
    </location>
</feature>
<comment type="caution">
    <text evidence="2">The sequence shown here is derived from an EMBL/GenBank/DDBJ whole genome shotgun (WGS) entry which is preliminary data.</text>
</comment>
<keyword evidence="3" id="KW-1185">Reference proteome</keyword>
<reference evidence="2 3" key="1">
    <citation type="submission" date="2019-02" db="EMBL/GenBank/DDBJ databases">
        <title>Genome sequencing of the rare red list fungi Phellinidium pouzarii.</title>
        <authorList>
            <person name="Buettner E."/>
            <person name="Kellner H."/>
        </authorList>
    </citation>
    <scope>NUCLEOTIDE SEQUENCE [LARGE SCALE GENOMIC DNA]</scope>
    <source>
        <strain evidence="2 3">DSM 108285</strain>
    </source>
</reference>
<dbReference type="AlphaFoldDB" id="A0A4S4L6I0"/>
<evidence type="ECO:0000313" key="3">
    <source>
        <dbReference type="Proteomes" id="UP000308199"/>
    </source>
</evidence>
<dbReference type="InterPro" id="IPR013094">
    <property type="entry name" value="AB_hydrolase_3"/>
</dbReference>
<gene>
    <name evidence="2" type="ORF">EW145_g4126</name>
</gene>
<protein>
    <recommendedName>
        <fullName evidence="1">Alpha/beta hydrolase fold-3 domain-containing protein</fullName>
    </recommendedName>
</protein>
<organism evidence="2 3">
    <name type="scientific">Phellinidium pouzarii</name>
    <dbReference type="NCBI Taxonomy" id="167371"/>
    <lineage>
        <taxon>Eukaryota</taxon>
        <taxon>Fungi</taxon>
        <taxon>Dikarya</taxon>
        <taxon>Basidiomycota</taxon>
        <taxon>Agaricomycotina</taxon>
        <taxon>Agaricomycetes</taxon>
        <taxon>Hymenochaetales</taxon>
        <taxon>Hymenochaetaceae</taxon>
        <taxon>Phellinidium</taxon>
    </lineage>
</organism>
<dbReference type="EMBL" id="SGPK01000199">
    <property type="protein sequence ID" value="THH06388.1"/>
    <property type="molecule type" value="Genomic_DNA"/>
</dbReference>
<sequence>MSTIVPPFDKFVPFSVSTQTYKTVDGHSILADVIIPRKLLDEGPESPKRKTKRPVIVRYHGGWLIGGHRDWLPWWPRWILDIALRQDAIIVTADYRLLPEATGEDILDDMHDFWKWLGSDFSSTVQNKHLGLQPDLDRVLLVGESSGGYLALQNALSFFKSRDQAIGSGPTIRALVVQYPAISLRTSTCTMSFHKGIFGQPQHPKSLIDEHLTAIAAERARTGRQPILSRVELLTPELVFTPRAHLAIAIQQHGRYVDILGPERDSSPGKRRLHPEDRIADGAVLPPILYVQGRDDTVTPVEGADMFIEHLRKYRAIDGLAEGRAESEVLMYCRVPGEHMFDADNKLSDDADGWMKSAAVFMEKHWLE</sequence>
<proteinExistence type="predicted"/>
<evidence type="ECO:0000313" key="2">
    <source>
        <dbReference type="EMBL" id="THH06388.1"/>
    </source>
</evidence>